<sequence>MLCPEGAQYKNETVVKEEDESSKKNIKMSVEGTSSLELNSYKHPKSWKKSITNFFRNQLRSTKSHDGDHSSDSKENFDKKDMSPEQKWQSLGKVFRRQSFVDHWQKSPNQHGESSSQSKRQAVRKVLSTYFGKSPKTANEKNEN</sequence>
<evidence type="ECO:0000313" key="2">
    <source>
        <dbReference type="EMBL" id="CAG9563397.1"/>
    </source>
</evidence>
<feature type="compositionally biased region" description="Basic and acidic residues" evidence="1">
    <location>
        <begin position="63"/>
        <end position="84"/>
    </location>
</feature>
<keyword evidence="3" id="KW-1185">Reference proteome</keyword>
<reference evidence="2" key="1">
    <citation type="submission" date="2021-09" db="EMBL/GenBank/DDBJ databases">
        <authorList>
            <person name="Martin H S."/>
        </authorList>
    </citation>
    <scope>NUCLEOTIDE SEQUENCE</scope>
</reference>
<gene>
    <name evidence="2" type="ORF">DCHRY22_LOCUS4540</name>
</gene>
<organism evidence="2 3">
    <name type="scientific">Danaus chrysippus</name>
    <name type="common">African queen</name>
    <dbReference type="NCBI Taxonomy" id="151541"/>
    <lineage>
        <taxon>Eukaryota</taxon>
        <taxon>Metazoa</taxon>
        <taxon>Ecdysozoa</taxon>
        <taxon>Arthropoda</taxon>
        <taxon>Hexapoda</taxon>
        <taxon>Insecta</taxon>
        <taxon>Pterygota</taxon>
        <taxon>Neoptera</taxon>
        <taxon>Endopterygota</taxon>
        <taxon>Lepidoptera</taxon>
        <taxon>Glossata</taxon>
        <taxon>Ditrysia</taxon>
        <taxon>Papilionoidea</taxon>
        <taxon>Nymphalidae</taxon>
        <taxon>Danainae</taxon>
        <taxon>Danaini</taxon>
        <taxon>Danaina</taxon>
        <taxon>Danaus</taxon>
        <taxon>Anosia</taxon>
    </lineage>
</organism>
<feature type="region of interest" description="Disordered" evidence="1">
    <location>
        <begin position="58"/>
        <end position="144"/>
    </location>
</feature>
<evidence type="ECO:0000313" key="3">
    <source>
        <dbReference type="Proteomes" id="UP000789524"/>
    </source>
</evidence>
<protein>
    <submittedName>
        <fullName evidence="2">(African queen) hypothetical protein</fullName>
    </submittedName>
</protein>
<dbReference type="OrthoDB" id="7264968at2759"/>
<comment type="caution">
    <text evidence="2">The sequence shown here is derived from an EMBL/GenBank/DDBJ whole genome shotgun (WGS) entry which is preliminary data.</text>
</comment>
<evidence type="ECO:0000256" key="1">
    <source>
        <dbReference type="SAM" id="MobiDB-lite"/>
    </source>
</evidence>
<feature type="region of interest" description="Disordered" evidence="1">
    <location>
        <begin position="1"/>
        <end position="34"/>
    </location>
</feature>
<dbReference type="EMBL" id="CAKASE010000049">
    <property type="protein sequence ID" value="CAG9563397.1"/>
    <property type="molecule type" value="Genomic_DNA"/>
</dbReference>
<feature type="compositionally biased region" description="Polar residues" evidence="1">
    <location>
        <begin position="106"/>
        <end position="120"/>
    </location>
</feature>
<dbReference type="AlphaFoldDB" id="A0A8J2QI54"/>
<dbReference type="Proteomes" id="UP000789524">
    <property type="component" value="Unassembled WGS sequence"/>
</dbReference>
<name>A0A8J2QI54_9NEOP</name>
<proteinExistence type="predicted"/>
<accession>A0A8J2QI54</accession>